<dbReference type="EMBL" id="QKWP01002894">
    <property type="protein sequence ID" value="RIB01895.1"/>
    <property type="molecule type" value="Genomic_DNA"/>
</dbReference>
<accession>A0A397TUS2</accession>
<evidence type="ECO:0000313" key="2">
    <source>
        <dbReference type="Proteomes" id="UP000266673"/>
    </source>
</evidence>
<reference evidence="1 2" key="1">
    <citation type="submission" date="2018-06" db="EMBL/GenBank/DDBJ databases">
        <title>Comparative genomics reveals the genomic features of Rhizophagus irregularis, R. cerebriforme, R. diaphanum and Gigaspora rosea, and their symbiotic lifestyle signature.</title>
        <authorList>
            <person name="Morin E."/>
            <person name="San Clemente H."/>
            <person name="Chen E.C.H."/>
            <person name="De La Providencia I."/>
            <person name="Hainaut M."/>
            <person name="Kuo A."/>
            <person name="Kohler A."/>
            <person name="Murat C."/>
            <person name="Tang N."/>
            <person name="Roy S."/>
            <person name="Loubradou J."/>
            <person name="Henrissat B."/>
            <person name="Grigoriev I.V."/>
            <person name="Corradi N."/>
            <person name="Roux C."/>
            <person name="Martin F.M."/>
        </authorList>
    </citation>
    <scope>NUCLEOTIDE SEQUENCE [LARGE SCALE GENOMIC DNA]</scope>
    <source>
        <strain evidence="1 2">DAOM 194757</strain>
    </source>
</reference>
<proteinExistence type="predicted"/>
<dbReference type="AlphaFoldDB" id="A0A397TUS2"/>
<dbReference type="OrthoDB" id="2435822at2759"/>
<protein>
    <submittedName>
        <fullName evidence="1">Uncharacterized protein</fullName>
    </submittedName>
</protein>
<keyword evidence="2" id="KW-1185">Reference proteome</keyword>
<comment type="caution">
    <text evidence="1">The sequence shown here is derived from an EMBL/GenBank/DDBJ whole genome shotgun (WGS) entry which is preliminary data.</text>
</comment>
<name>A0A397TUS2_9GLOM</name>
<organism evidence="1 2">
    <name type="scientific">Gigaspora rosea</name>
    <dbReference type="NCBI Taxonomy" id="44941"/>
    <lineage>
        <taxon>Eukaryota</taxon>
        <taxon>Fungi</taxon>
        <taxon>Fungi incertae sedis</taxon>
        <taxon>Mucoromycota</taxon>
        <taxon>Glomeromycotina</taxon>
        <taxon>Glomeromycetes</taxon>
        <taxon>Diversisporales</taxon>
        <taxon>Gigasporaceae</taxon>
        <taxon>Gigaspora</taxon>
    </lineage>
</organism>
<gene>
    <name evidence="1" type="ORF">C2G38_2050504</name>
</gene>
<dbReference type="Proteomes" id="UP000266673">
    <property type="component" value="Unassembled WGS sequence"/>
</dbReference>
<evidence type="ECO:0000313" key="1">
    <source>
        <dbReference type="EMBL" id="RIB01895.1"/>
    </source>
</evidence>
<sequence>MNKKNSSSVNKYKVKKTKKKNIVQKSCKKYKQGIKDLILSTEGFKYCRSYENEDEIFYLDRDKYLITEYEDFKIFICCKFRKKKNIGFNDIECTSGFIKSYHPDNTASKMKVLICQTQNLIVNILREIERKKKKVQEGSYEPKELVVEVEVIDEEN</sequence>